<name>E2IVA3_9VIRU</name>
<sequence length="1077" mass="123751">MIYAIFFKLAEAFIAYRKFGGKLMAVDHTYIKDGEYRLVKRYRLYTPGTMAHTAVKISSKDEHLYELLVDDLCTRVYLDIDGYGEGVDERVKKIIELFRKRYGSNIPVCVLKCHRKTKRSFHLTFPTLIFPSKEGVRDAVLRLCLENTEIFKDVDLGVYDKNRTMRTLNQSKKNKIVAENSPPLVYDDAIDGPVPDSFPGQWMIQHPSLFANQTRDPIKDAKEVISKIRGQQRKRKVVENPIEEDEKSAASPAKRVRKRRDRKGDYHINEDKDFLLPDAEKEKLKDHYNVFLNYAKSLTAFIDQETVVNWMVDAGEDKDGVSREERRDKHRSRLRDQDWPLNSWIKGDYAMSVIESILRLNVIDHRNKPDDIFMPEVNYSDDLPLMPMKTEEFPDWPVWENIKHINGDELSTSLRTSSKLDVPGAKNGVVVTGQMGAGKTKGIVDFIVDSVLLQRKNCTYISPRVLLVEQFTTALLRTLGEKLKKGSPYRRRHGTPSFAIRIKFGGSEQFKSDIMLENENYRDLVLTFRGRNIFADKERIDPSIPIIHIVVINSLYVHVRDTPNFKSELVVMDELAVIVGNYGMDDKNEKTPTKLASYYIQRALTKVIDICEFLIFVDAGMSRNQLELCQRLLGLTEHFMKEETQLQLSKEVNKKEQDALKEEGKENKEKIQKLENKTEREFKKIIKKKKTTLIKTVDENKSIQNEKNFTRDEVKVGKNILYKINEVVLKPSLFVCNNPLYNTIFEKIVFIENKDTFVSRIIDSLNSGKFVAGAYSKAETMSQDLIKITANTGSKFVVPFCKPIFSNKTKNPGCAKTNLSAAPKSHIFTFTQKLGVGFSIENKDAFDEMYVHLECDQFTPNAADMVQLTARIRSIKSKTLYVHLRKNRPLRLNFRPNGEFAQRPLIQESVLHAVLKQHFWTEEIKKVLGKMSAACEMDYLRRFMRGFMGVTKVDGVVSYTMPEHEIDSARLTEGSLSVLNSNTERLKSTRQKYPADLYERHFHTTEVVRGETTYKRTVLPRLIQEEPTDQLSSDVLASQLEGGVESVTVPVADRSGEIACYNLQEVAPEPFVAEYLA</sequence>
<keyword evidence="2" id="KW-0347">Helicase</keyword>
<keyword evidence="2" id="KW-0378">Hydrolase</keyword>
<keyword evidence="2" id="KW-0547">Nucleotide-binding</keyword>
<reference evidence="2" key="1">
    <citation type="journal article" date="2010" name="Virol. J.">
        <title>A neurotropic herpesvirus infecting the gastropod, abalone, shares ancestry with oyster herpesvirus and a herpesvirus associated with the amphioxus genome.</title>
        <authorList>
            <person name="Savin K.W."/>
            <person name="Cocks B.G."/>
            <person name="Wong F."/>
            <person name="Sawbridge T."/>
            <person name="Cogan N."/>
            <person name="Savage D."/>
            <person name="Warner S."/>
        </authorList>
    </citation>
    <scope>NUCLEOTIDE SEQUENCE</scope>
    <source>
        <strain evidence="2">Victoria</strain>
    </source>
</reference>
<dbReference type="GO" id="GO:0004386">
    <property type="term" value="F:helicase activity"/>
    <property type="evidence" value="ECO:0007669"/>
    <property type="project" value="UniProtKB-KW"/>
</dbReference>
<evidence type="ECO:0000256" key="1">
    <source>
        <dbReference type="SAM" id="MobiDB-lite"/>
    </source>
</evidence>
<evidence type="ECO:0000313" key="2">
    <source>
        <dbReference type="EMBL" id="ADL16674.2"/>
    </source>
</evidence>
<gene>
    <name evidence="2" type="ORF">AbHVp050</name>
</gene>
<organism evidence="2">
    <name type="scientific">Abalone herpesvirus Victoria/AUS/2007</name>
    <dbReference type="NCBI Taxonomy" id="860344"/>
    <lineage>
        <taxon>Viruses</taxon>
        <taxon>Duplodnaviria</taxon>
        <taxon>Heunggongvirae</taxon>
        <taxon>Peploviricota</taxon>
        <taxon>Herviviricetes</taxon>
        <taxon>Herpesvirales</taxon>
        <taxon>Malacoherpesviridae</taxon>
        <taxon>Aurivirus</taxon>
        <taxon>Aurivirus haliotidmalaco1</taxon>
        <taxon>Haliotid herpesvirus 1</taxon>
    </lineage>
</organism>
<feature type="region of interest" description="Disordered" evidence="1">
    <location>
        <begin position="236"/>
        <end position="263"/>
    </location>
</feature>
<keyword evidence="2" id="KW-0067">ATP-binding</keyword>
<protein>
    <submittedName>
        <fullName evidence="2">Helicase</fullName>
    </submittedName>
</protein>
<dbReference type="EMBL" id="HM631982">
    <property type="protein sequence ID" value="ADL16674.2"/>
    <property type="molecule type" value="Genomic_DNA"/>
</dbReference>
<accession>E2IVA3</accession>
<proteinExistence type="predicted"/>